<keyword evidence="3" id="KW-0645">Protease</keyword>
<accession>M0E8A6</accession>
<keyword evidence="3" id="KW-0121">Carboxypeptidase</keyword>
<dbReference type="Gene3D" id="3.40.630.10">
    <property type="entry name" value="Zn peptidases"/>
    <property type="match status" value="1"/>
</dbReference>
<reference evidence="3 4" key="1">
    <citation type="journal article" date="2014" name="PLoS Genet.">
        <title>Phylogenetically driven sequencing of extremely halophilic archaea reveals strategies for static and dynamic osmo-response.</title>
        <authorList>
            <person name="Becker E.A."/>
            <person name="Seitzer P.M."/>
            <person name="Tritt A."/>
            <person name="Larsen D."/>
            <person name="Krusor M."/>
            <person name="Yao A.I."/>
            <person name="Wu D."/>
            <person name="Madern D."/>
            <person name="Eisen J.A."/>
            <person name="Darling A.E."/>
            <person name="Facciotti M.T."/>
        </authorList>
    </citation>
    <scope>NUCLEOTIDE SEQUENCE [LARGE SCALE GENOMIC DNA]</scope>
    <source>
        <strain evidence="3 4">DSM 19288</strain>
    </source>
</reference>
<feature type="domain" description="Peptidase M14" evidence="2">
    <location>
        <begin position="96"/>
        <end position="245"/>
    </location>
</feature>
<dbReference type="SUPFAM" id="SSF53187">
    <property type="entry name" value="Zn-dependent exopeptidases"/>
    <property type="match status" value="1"/>
</dbReference>
<evidence type="ECO:0000259" key="2">
    <source>
        <dbReference type="Pfam" id="PF00246"/>
    </source>
</evidence>
<evidence type="ECO:0000313" key="4">
    <source>
        <dbReference type="Proteomes" id="UP000011586"/>
    </source>
</evidence>
<dbReference type="PATRIC" id="fig|1227465.4.peg.2092"/>
<dbReference type="GO" id="GO:0006508">
    <property type="term" value="P:proteolysis"/>
    <property type="evidence" value="ECO:0007669"/>
    <property type="project" value="InterPro"/>
</dbReference>
<organism evidence="3 4">
    <name type="scientific">Halorubrum californiense DSM 19288</name>
    <dbReference type="NCBI Taxonomy" id="1227465"/>
    <lineage>
        <taxon>Archaea</taxon>
        <taxon>Methanobacteriati</taxon>
        <taxon>Methanobacteriota</taxon>
        <taxon>Stenosarchaea group</taxon>
        <taxon>Halobacteria</taxon>
        <taxon>Halobacteriales</taxon>
        <taxon>Haloferacaceae</taxon>
        <taxon>Halorubrum</taxon>
    </lineage>
</organism>
<name>M0E8A6_9EURY</name>
<feature type="region of interest" description="Disordered" evidence="1">
    <location>
        <begin position="252"/>
        <end position="280"/>
    </location>
</feature>
<keyword evidence="4" id="KW-1185">Reference proteome</keyword>
<dbReference type="GO" id="GO:0008270">
    <property type="term" value="F:zinc ion binding"/>
    <property type="evidence" value="ECO:0007669"/>
    <property type="project" value="InterPro"/>
</dbReference>
<dbReference type="InterPro" id="IPR000834">
    <property type="entry name" value="Peptidase_M14"/>
</dbReference>
<dbReference type="EMBL" id="AOJK01000052">
    <property type="protein sequence ID" value="ELZ42604.1"/>
    <property type="molecule type" value="Genomic_DNA"/>
</dbReference>
<sequence length="855" mass="91319">MILFENESALDRLDKLGYESVRTTTAADPPAAYAKIPNDAASWRKLLEFRSLTTVLYAPGANPFWVLEHYSDRIFPEPADAVDYVSYPEFVQGVAELENEHPDTVRHVHVGESPGWLNVASKSVARNDIHVVEVSEDVRDRSAFNKKETIVASLGIHGDERAGVEAGVRFVEDICRGVSDAADALNDTAFVLVFPNPDGWVSRLPFTVDGRFGQTRFNDAGNTFKRNTGADHDPNRIYPTVGWINADHYPAEPKGTDLSDDRAGTDSDVPAEPRDYEHEVPGGLGVVDHLRGYENVTWAVDFHGMFASEKLVKLLAGNATFDFTDAHAIFDFAGHLETALNDAVGDILSAREDAFEARAQAAASYLGIERTLPVPTDTLAAGTILDMVGYNTSGGFASWASCSPEAGGLGARGIALEMAWDNRIGSMSFDPAVVDLQVQAYETVFESFASYTGNEDIAIENPTSENVALIDGGNTRVTASDLPYPVGSRDEDAVASGGSSRDVVSGIDATETPVSVPADEQTTVPVEGEGETHRLTATVDATAGAADVTLYDPSGAVVRTADQYTTATAPEGRFVWGVNDPIAGTWELEFSNEHGDRAAVISVRTRLRTDQQLDPRAALGYNQRDYDASITDVVPSYRAASDALSPVGVLDTDAVELGVDNTDAMVVPTDTGINRSRYLESLNTALTEEGKTVVLTDSAVRMLGESEFSVSVPRDAVQRVMQSGISLGTRNEDHSLLDGTRPGQRELVRSSPLGYATTANGAPMYGVDRDAFEAVGGTVAGHYQQEDKAMVTAGTIQIPSGGGEVVVLGGLLPSPTQRNLHPFGLTGQSLTHLGYTVLANAVGHSPPSVETSDAV</sequence>
<feature type="region of interest" description="Disordered" evidence="1">
    <location>
        <begin position="484"/>
        <end position="504"/>
    </location>
</feature>
<proteinExistence type="predicted"/>
<evidence type="ECO:0000313" key="3">
    <source>
        <dbReference type="EMBL" id="ELZ42604.1"/>
    </source>
</evidence>
<gene>
    <name evidence="3" type="ORF">C463_10685</name>
</gene>
<dbReference type="GO" id="GO:0004181">
    <property type="term" value="F:metallocarboxypeptidase activity"/>
    <property type="evidence" value="ECO:0007669"/>
    <property type="project" value="InterPro"/>
</dbReference>
<protein>
    <submittedName>
        <fullName evidence="3">Peptidase M14 carboxypeptidase A</fullName>
    </submittedName>
</protein>
<evidence type="ECO:0000256" key="1">
    <source>
        <dbReference type="SAM" id="MobiDB-lite"/>
    </source>
</evidence>
<dbReference type="Pfam" id="PF00246">
    <property type="entry name" value="Peptidase_M14"/>
    <property type="match status" value="1"/>
</dbReference>
<comment type="caution">
    <text evidence="3">The sequence shown here is derived from an EMBL/GenBank/DDBJ whole genome shotgun (WGS) entry which is preliminary data.</text>
</comment>
<dbReference type="AlphaFoldDB" id="M0E8A6"/>
<keyword evidence="3" id="KW-0378">Hydrolase</keyword>
<dbReference type="Proteomes" id="UP000011586">
    <property type="component" value="Unassembled WGS sequence"/>
</dbReference>